<proteinExistence type="predicted"/>
<organism evidence="1 2">
    <name type="scientific">Zizania palustris</name>
    <name type="common">Northern wild rice</name>
    <dbReference type="NCBI Taxonomy" id="103762"/>
    <lineage>
        <taxon>Eukaryota</taxon>
        <taxon>Viridiplantae</taxon>
        <taxon>Streptophyta</taxon>
        <taxon>Embryophyta</taxon>
        <taxon>Tracheophyta</taxon>
        <taxon>Spermatophyta</taxon>
        <taxon>Magnoliopsida</taxon>
        <taxon>Liliopsida</taxon>
        <taxon>Poales</taxon>
        <taxon>Poaceae</taxon>
        <taxon>BOP clade</taxon>
        <taxon>Oryzoideae</taxon>
        <taxon>Oryzeae</taxon>
        <taxon>Zizaniinae</taxon>
        <taxon>Zizania</taxon>
    </lineage>
</organism>
<comment type="caution">
    <text evidence="1">The sequence shown here is derived from an EMBL/GenBank/DDBJ whole genome shotgun (WGS) entry which is preliminary data.</text>
</comment>
<reference evidence="1" key="2">
    <citation type="submission" date="2021-02" db="EMBL/GenBank/DDBJ databases">
        <authorList>
            <person name="Kimball J.A."/>
            <person name="Haas M.W."/>
            <person name="Macchietto M."/>
            <person name="Kono T."/>
            <person name="Duquette J."/>
            <person name="Shao M."/>
        </authorList>
    </citation>
    <scope>NUCLEOTIDE SEQUENCE</scope>
    <source>
        <tissue evidence="1">Fresh leaf tissue</tissue>
    </source>
</reference>
<sequence>MERLDEAVTRMGWHSEDDSAIEKRLHTLTGKATHANKEMAAMRERWQRRWRGGAMRARHNINEEEELIVPMKG</sequence>
<evidence type="ECO:0000313" key="1">
    <source>
        <dbReference type="EMBL" id="KAG8081774.1"/>
    </source>
</evidence>
<reference evidence="1" key="1">
    <citation type="journal article" date="2021" name="bioRxiv">
        <title>Whole Genome Assembly and Annotation of Northern Wild Rice, Zizania palustris L., Supports a Whole Genome Duplication in the Zizania Genus.</title>
        <authorList>
            <person name="Haas M."/>
            <person name="Kono T."/>
            <person name="Macchietto M."/>
            <person name="Millas R."/>
            <person name="McGilp L."/>
            <person name="Shao M."/>
            <person name="Duquette J."/>
            <person name="Hirsch C.N."/>
            <person name="Kimball J."/>
        </authorList>
    </citation>
    <scope>NUCLEOTIDE SEQUENCE</scope>
    <source>
        <tissue evidence="1">Fresh leaf tissue</tissue>
    </source>
</reference>
<dbReference type="Proteomes" id="UP000729402">
    <property type="component" value="Unassembled WGS sequence"/>
</dbReference>
<keyword evidence="2" id="KW-1185">Reference proteome</keyword>
<name>A0A8J5TH10_ZIZPA</name>
<evidence type="ECO:0000313" key="2">
    <source>
        <dbReference type="Proteomes" id="UP000729402"/>
    </source>
</evidence>
<accession>A0A8J5TH10</accession>
<protein>
    <submittedName>
        <fullName evidence="1">Uncharacterized protein</fullName>
    </submittedName>
</protein>
<dbReference type="AlphaFoldDB" id="A0A8J5TH10"/>
<gene>
    <name evidence="1" type="ORF">GUJ93_ZPchr0014g46948</name>
</gene>
<dbReference type="EMBL" id="JAAALK010000086">
    <property type="protein sequence ID" value="KAG8081774.1"/>
    <property type="molecule type" value="Genomic_DNA"/>
</dbReference>